<reference evidence="3 4" key="1">
    <citation type="submission" date="2018-05" db="EMBL/GenBank/DDBJ databases">
        <title>Genomic Encyclopedia of Type Strains, Phase IV (KMG-IV): sequencing the most valuable type-strain genomes for metagenomic binning, comparative biology and taxonomic classification.</title>
        <authorList>
            <person name="Goeker M."/>
        </authorList>
    </citation>
    <scope>NUCLEOTIDE SEQUENCE [LARGE SCALE GENOMIC DNA]</scope>
    <source>
        <strain evidence="3 4">DSM 6462</strain>
    </source>
</reference>
<feature type="domain" description="4-oxalocrotonate tautomerase-like" evidence="2">
    <location>
        <begin position="3"/>
        <end position="58"/>
    </location>
</feature>
<gene>
    <name evidence="3" type="ORF">C7450_103313</name>
</gene>
<evidence type="ECO:0000313" key="3">
    <source>
        <dbReference type="EMBL" id="PXW61795.1"/>
    </source>
</evidence>
<protein>
    <submittedName>
        <fullName evidence="3">4-oxalocrotonate tautomerase</fullName>
    </submittedName>
</protein>
<evidence type="ECO:0000313" key="4">
    <source>
        <dbReference type="Proteomes" id="UP000248021"/>
    </source>
</evidence>
<dbReference type="Gene3D" id="3.30.429.10">
    <property type="entry name" value="Macrophage Migration Inhibitory Factor"/>
    <property type="match status" value="1"/>
</dbReference>
<dbReference type="AlphaFoldDB" id="A0A2V3UBD6"/>
<evidence type="ECO:0000259" key="2">
    <source>
        <dbReference type="Pfam" id="PF01361"/>
    </source>
</evidence>
<dbReference type="Proteomes" id="UP000248021">
    <property type="component" value="Unassembled WGS sequence"/>
</dbReference>
<dbReference type="OrthoDB" id="7867220at2"/>
<name>A0A2V3UBD6_9HYPH</name>
<keyword evidence="4" id="KW-1185">Reference proteome</keyword>
<dbReference type="Pfam" id="PF01361">
    <property type="entry name" value="Tautomerase"/>
    <property type="match status" value="1"/>
</dbReference>
<evidence type="ECO:0000256" key="1">
    <source>
        <dbReference type="ARBA" id="ARBA00023235"/>
    </source>
</evidence>
<comment type="caution">
    <text evidence="3">The sequence shown here is derived from an EMBL/GenBank/DDBJ whole genome shotgun (WGS) entry which is preliminary data.</text>
</comment>
<dbReference type="EMBL" id="QJJK01000003">
    <property type="protein sequence ID" value="PXW61795.1"/>
    <property type="molecule type" value="Genomic_DNA"/>
</dbReference>
<dbReference type="GO" id="GO:0016853">
    <property type="term" value="F:isomerase activity"/>
    <property type="evidence" value="ECO:0007669"/>
    <property type="project" value="UniProtKB-KW"/>
</dbReference>
<dbReference type="SUPFAM" id="SSF55331">
    <property type="entry name" value="Tautomerase/MIF"/>
    <property type="match status" value="1"/>
</dbReference>
<sequence>MIISIQFENSRTDDTKRAGAKAMTEAAVATLGVKPEWVTVLYENYDKENWAIGGELLLDRHAAREKAAKAGKP</sequence>
<organism evidence="3 4">
    <name type="scientific">Chelatococcus asaccharovorans</name>
    <dbReference type="NCBI Taxonomy" id="28210"/>
    <lineage>
        <taxon>Bacteria</taxon>
        <taxon>Pseudomonadati</taxon>
        <taxon>Pseudomonadota</taxon>
        <taxon>Alphaproteobacteria</taxon>
        <taxon>Hyphomicrobiales</taxon>
        <taxon>Chelatococcaceae</taxon>
        <taxon>Chelatococcus</taxon>
    </lineage>
</organism>
<keyword evidence="1" id="KW-0413">Isomerase</keyword>
<accession>A0A2V3UBD6</accession>
<dbReference type="InterPro" id="IPR014347">
    <property type="entry name" value="Tautomerase/MIF_sf"/>
</dbReference>
<dbReference type="InterPro" id="IPR004370">
    <property type="entry name" value="4-OT-like_dom"/>
</dbReference>
<proteinExistence type="predicted"/>